<organism evidence="1">
    <name type="scientific">Klebsiella pneumoniae</name>
    <dbReference type="NCBI Taxonomy" id="573"/>
    <lineage>
        <taxon>Bacteria</taxon>
        <taxon>Pseudomonadati</taxon>
        <taxon>Pseudomonadota</taxon>
        <taxon>Gammaproteobacteria</taxon>
        <taxon>Enterobacterales</taxon>
        <taxon>Enterobacteriaceae</taxon>
        <taxon>Klebsiella/Raoultella group</taxon>
        <taxon>Klebsiella</taxon>
        <taxon>Klebsiella pneumoniae complex</taxon>
    </lineage>
</organism>
<dbReference type="EMBL" id="SDCJ01000016">
    <property type="protein sequence ID" value="TCX36618.1"/>
    <property type="molecule type" value="Genomic_DNA"/>
</dbReference>
<accession>A0A483IVE4</accession>
<evidence type="ECO:0000313" key="1">
    <source>
        <dbReference type="EMBL" id="TCX36618.1"/>
    </source>
</evidence>
<sequence length="109" mass="12230">MNNTERLFAAYYATQRNTFKEERNSLVSIVTLLDIVANGSAIRVFKESTVSFDDGISRRVVVSVRRSKLKSGWTAVQKIFPISQLETAILYANKMAQKEISRESLAAIA</sequence>
<evidence type="ECO:0000313" key="2">
    <source>
        <dbReference type="EMBL" id="VGL97639.1"/>
    </source>
</evidence>
<reference evidence="1" key="1">
    <citation type="submission" date="2019-01" db="EMBL/GenBank/DDBJ databases">
        <authorList>
            <person name="Lista F."/>
            <person name="Anselmo A."/>
        </authorList>
    </citation>
    <scope>NUCLEOTIDE SEQUENCE</scope>
    <source>
        <strain evidence="1">13S</strain>
    </source>
</reference>
<gene>
    <name evidence="1" type="ORF">ETE75_20370</name>
    <name evidence="2" type="ORF">SAMEA4873646_05326</name>
</gene>
<reference evidence="2" key="2">
    <citation type="submission" date="2019-03" db="EMBL/GenBank/DDBJ databases">
        <authorList>
            <consortium name="Pathogen Informatics"/>
        </authorList>
    </citation>
    <scope>NUCLEOTIDE SEQUENCE</scope>
    <source>
        <strain evidence="2">5012STDY7626444</strain>
    </source>
</reference>
<proteinExistence type="predicted"/>
<protein>
    <submittedName>
        <fullName evidence="1">Uncharacterized protein</fullName>
    </submittedName>
</protein>
<dbReference type="AlphaFoldDB" id="A0A483IVE4"/>
<dbReference type="EMBL" id="CAAHCP010000036">
    <property type="protein sequence ID" value="VGL97639.1"/>
    <property type="molecule type" value="Genomic_DNA"/>
</dbReference>
<dbReference type="RefSeq" id="WP_048255586.1">
    <property type="nucleotide sequence ID" value="NZ_AP024176.1"/>
</dbReference>
<name>A0A483IVE4_KLEPN</name>